<evidence type="ECO:0000313" key="3">
    <source>
        <dbReference type="Proteomes" id="UP001596118"/>
    </source>
</evidence>
<reference evidence="2 3" key="1">
    <citation type="journal article" date="2019" name="Int. J. Syst. Evol. Microbiol.">
        <title>The Global Catalogue of Microorganisms (GCM) 10K type strain sequencing project: providing services to taxonomists for standard genome sequencing and annotation.</title>
        <authorList>
            <consortium name="The Broad Institute Genomics Platform"/>
            <consortium name="The Broad Institute Genome Sequencing Center for Infectious Disease"/>
            <person name="Wu L."/>
            <person name="Ma J."/>
        </authorList>
    </citation>
    <scope>NUCLEOTIDE SEQUENCE [LARGE SCALE GENOMIC DNA]</scope>
    <source>
        <strain evidence="2 3">CGMCC 1.12124</strain>
    </source>
</reference>
<evidence type="ECO:0000256" key="1">
    <source>
        <dbReference type="SAM" id="MobiDB-lite"/>
    </source>
</evidence>
<gene>
    <name evidence="2" type="ORF">ACFPM1_08470</name>
</gene>
<dbReference type="EMBL" id="JBHSKY010000007">
    <property type="protein sequence ID" value="MFC5278785.1"/>
    <property type="molecule type" value="Genomic_DNA"/>
</dbReference>
<organism evidence="2 3">
    <name type="scientific">Halorubrum rubrum</name>
    <dbReference type="NCBI Taxonomy" id="1126240"/>
    <lineage>
        <taxon>Archaea</taxon>
        <taxon>Methanobacteriati</taxon>
        <taxon>Methanobacteriota</taxon>
        <taxon>Stenosarchaea group</taxon>
        <taxon>Halobacteria</taxon>
        <taxon>Halobacteriales</taxon>
        <taxon>Haloferacaceae</taxon>
        <taxon>Halorubrum</taxon>
    </lineage>
</organism>
<name>A0ABD5R1N1_9EURY</name>
<keyword evidence="3" id="KW-1185">Reference proteome</keyword>
<protein>
    <submittedName>
        <fullName evidence="2">Uncharacterized protein</fullName>
    </submittedName>
</protein>
<accession>A0ABD5R1N1</accession>
<dbReference type="AlphaFoldDB" id="A0ABD5R1N1"/>
<evidence type="ECO:0000313" key="2">
    <source>
        <dbReference type="EMBL" id="MFC5278785.1"/>
    </source>
</evidence>
<dbReference type="Proteomes" id="UP001596118">
    <property type="component" value="Unassembled WGS sequence"/>
</dbReference>
<comment type="caution">
    <text evidence="2">The sequence shown here is derived from an EMBL/GenBank/DDBJ whole genome shotgun (WGS) entry which is preliminary data.</text>
</comment>
<feature type="region of interest" description="Disordered" evidence="1">
    <location>
        <begin position="69"/>
        <end position="90"/>
    </location>
</feature>
<proteinExistence type="predicted"/>
<dbReference type="RefSeq" id="WP_256411195.1">
    <property type="nucleotide sequence ID" value="NZ_JANHDM010000003.1"/>
</dbReference>
<sequence length="342" mass="39534">MERLRIDPNTYTSESKSTRNIMDPQRYITTLPTFIALDSYTVLAGQRQGASVQLDETYFSGQLQAFEAFDGDTPESSNSSRGQRSRDLRESRRAYRSIKVDVDTLTEDGLWTASTQFRRELQRIPEMSYLERQFPGQCFVVPEWLRTEGHLHYGARVYFFQDDDSTTPKDVIQENIDGILSDSFSKFERYQGRLHGYPDCCIDFYHERSSNAPSPEWRSIEPFADRINEAALGNDLSVSIDDMLPQFSSWDDRYAFFAREFFPELGCETALTQGEVIFDSLSSEYPTALIEDYFRLNFGYNYLIARAVHTGGTHRPVPGELGKEHLMFYLPLRELLTTPRYS</sequence>